<dbReference type="InParanoid" id="H2ZPM6"/>
<dbReference type="GO" id="GO:0000785">
    <property type="term" value="C:chromatin"/>
    <property type="evidence" value="ECO:0007669"/>
    <property type="project" value="TreeGrafter"/>
</dbReference>
<dbReference type="FunCoup" id="H2ZPM6">
    <property type="interactions" value="294"/>
</dbReference>
<protein>
    <recommendedName>
        <fullName evidence="2">Sister chromatid cohesion protein DCC1</fullName>
    </recommendedName>
</protein>
<dbReference type="GO" id="GO:0006260">
    <property type="term" value="P:DNA replication"/>
    <property type="evidence" value="ECO:0007669"/>
    <property type="project" value="UniProtKB-KW"/>
</dbReference>
<dbReference type="PANTHER" id="PTHR13395">
    <property type="entry name" value="SISTER CHROMATID COHESION PROTEIN DCC1-RELATED"/>
    <property type="match status" value="1"/>
</dbReference>
<dbReference type="PANTHER" id="PTHR13395:SF6">
    <property type="entry name" value="SISTER CHROMATID COHESION PROTEIN DCC1"/>
    <property type="match status" value="1"/>
</dbReference>
<evidence type="ECO:0000313" key="5">
    <source>
        <dbReference type="Proteomes" id="UP000007875"/>
    </source>
</evidence>
<dbReference type="eggNOG" id="KOG0798">
    <property type="taxonomic scope" value="Eukaryota"/>
</dbReference>
<dbReference type="OMA" id="DSESWPF"/>
<dbReference type="Proteomes" id="UP000007875">
    <property type="component" value="Unassembled WGS sequence"/>
</dbReference>
<dbReference type="AlphaFoldDB" id="H2ZPM6"/>
<accession>H2ZPM6</accession>
<dbReference type="InterPro" id="IPR019128">
    <property type="entry name" value="Dcc1"/>
</dbReference>
<name>H2ZPM6_CIOSA</name>
<dbReference type="GO" id="GO:0031390">
    <property type="term" value="C:Ctf18 RFC-like complex"/>
    <property type="evidence" value="ECO:0007669"/>
    <property type="project" value="InterPro"/>
</dbReference>
<sequence length="403" mass="45812">MAEIISERKNMKLRIELAKMDLSDLRKPAQILDFAKDANDQEFTLLQLDADVLKVIENGGNLIIRGNEDDSAVLCTDDSTYNIKRALTSNKMLLIPECTREKEQMPELFSSGKDEEIVPLHRDVVGWSSEYLELKRIHPQTTRLVDLLKQNYYKGPQHEQDDGQKSYTLSELLEEVQASEVEVMTYLCKLNACCVDGRWRLLDFGYLVDCMGELFQLIDSESWSCGSVPFIEATQKINDSGELVPTFILKHLLGSYGSQIPTNDGIVCYAIDEAKVCRLFAEMLLRDVQKFNLSEFLDVWKYSVPAGMVTNEKYLLGLALVDKCSNPHTVKLFKVDQLPLDMDARFNALFDVKEKWTFEQIEPYIEDVCIKGQTVSAMLTKYARASNLNGVKVYSTRKSGSKS</sequence>
<comment type="similarity">
    <text evidence="1">Belongs to the DCC1 family.</text>
</comment>
<keyword evidence="5" id="KW-1185">Reference proteome</keyword>
<evidence type="ECO:0000313" key="4">
    <source>
        <dbReference type="Ensembl" id="ENSCSAVP00000019542.1"/>
    </source>
</evidence>
<reference evidence="5" key="1">
    <citation type="submission" date="2003-08" db="EMBL/GenBank/DDBJ databases">
        <authorList>
            <person name="Birren B."/>
            <person name="Nusbaum C."/>
            <person name="Abebe A."/>
            <person name="Abouelleil A."/>
            <person name="Adekoya E."/>
            <person name="Ait-zahra M."/>
            <person name="Allen N."/>
            <person name="Allen T."/>
            <person name="An P."/>
            <person name="Anderson M."/>
            <person name="Anderson S."/>
            <person name="Arachchi H."/>
            <person name="Armbruster J."/>
            <person name="Bachantsang P."/>
            <person name="Baldwin J."/>
            <person name="Barry A."/>
            <person name="Bayul T."/>
            <person name="Blitshsteyn B."/>
            <person name="Bloom T."/>
            <person name="Blye J."/>
            <person name="Boguslavskiy L."/>
            <person name="Borowsky M."/>
            <person name="Boukhgalter B."/>
            <person name="Brunache A."/>
            <person name="Butler J."/>
            <person name="Calixte N."/>
            <person name="Calvo S."/>
            <person name="Camarata J."/>
            <person name="Campo K."/>
            <person name="Chang J."/>
            <person name="Cheshatsang Y."/>
            <person name="Citroen M."/>
            <person name="Collymore A."/>
            <person name="Considine T."/>
            <person name="Cook A."/>
            <person name="Cooke P."/>
            <person name="Corum B."/>
            <person name="Cuomo C."/>
            <person name="David R."/>
            <person name="Dawoe T."/>
            <person name="Degray S."/>
            <person name="Dodge S."/>
            <person name="Dooley K."/>
            <person name="Dorje P."/>
            <person name="Dorjee K."/>
            <person name="Dorris L."/>
            <person name="Duffey N."/>
            <person name="Dupes A."/>
            <person name="Elkins T."/>
            <person name="Engels R."/>
            <person name="Erickson J."/>
            <person name="Farina A."/>
            <person name="Faro S."/>
            <person name="Ferreira P."/>
            <person name="Fischer H."/>
            <person name="Fitzgerald M."/>
            <person name="Foley K."/>
            <person name="Gage D."/>
            <person name="Galagan J."/>
            <person name="Gearin G."/>
            <person name="Gnerre S."/>
            <person name="Gnirke A."/>
            <person name="Goyette A."/>
            <person name="Graham J."/>
            <person name="Grandbois E."/>
            <person name="Gyaltsen K."/>
            <person name="Hafez N."/>
            <person name="Hagopian D."/>
            <person name="Hagos B."/>
            <person name="Hall J."/>
            <person name="Hatcher B."/>
            <person name="Heller A."/>
            <person name="Higgins H."/>
            <person name="Honan T."/>
            <person name="Horn A."/>
            <person name="Houde N."/>
            <person name="Hughes L."/>
            <person name="Hulme W."/>
            <person name="Husby E."/>
            <person name="Iliev I."/>
            <person name="Jaffe D."/>
            <person name="Jones C."/>
            <person name="Kamal M."/>
            <person name="Kamat A."/>
            <person name="Kamvysselis M."/>
            <person name="Karlsson E."/>
            <person name="Kells C."/>
            <person name="Kieu A."/>
            <person name="Kisner P."/>
            <person name="Kodira C."/>
            <person name="Kulbokas E."/>
            <person name="Labutti K."/>
            <person name="Lama D."/>
            <person name="Landers T."/>
            <person name="Leger J."/>
            <person name="Levine S."/>
            <person name="Lewis D."/>
            <person name="Lewis T."/>
            <person name="Lindblad-toh K."/>
            <person name="Liu X."/>
            <person name="Lokyitsang T."/>
            <person name="Lokyitsang Y."/>
            <person name="Lucien O."/>
            <person name="Lui A."/>
            <person name="Ma L.J."/>
            <person name="Mabbitt R."/>
            <person name="Macdonald J."/>
            <person name="Maclean C."/>
            <person name="Major J."/>
            <person name="Manning J."/>
            <person name="Marabella R."/>
            <person name="Maru K."/>
            <person name="Matthews C."/>
            <person name="Mauceli E."/>
            <person name="Mccarthy M."/>
            <person name="Mcdonough S."/>
            <person name="Mcghee T."/>
            <person name="Meldrim J."/>
            <person name="Meneus L."/>
            <person name="Mesirov J."/>
            <person name="Mihalev A."/>
            <person name="Mihova T."/>
            <person name="Mikkelsen T."/>
            <person name="Mlenga V."/>
            <person name="Moru K."/>
            <person name="Mozes J."/>
            <person name="Mulrain L."/>
            <person name="Munson G."/>
            <person name="Naylor J."/>
            <person name="Newes C."/>
            <person name="Nguyen C."/>
            <person name="Nguyen N."/>
            <person name="Nguyen T."/>
            <person name="Nicol R."/>
            <person name="Nielsen C."/>
            <person name="Nizzari M."/>
            <person name="Norbu C."/>
            <person name="Norbu N."/>
            <person name="O'donnell P."/>
            <person name="Okoawo O."/>
            <person name="O'leary S."/>
            <person name="Omotosho B."/>
            <person name="O'neill K."/>
            <person name="Osman S."/>
            <person name="Parker S."/>
            <person name="Perrin D."/>
            <person name="Phunkhang P."/>
            <person name="Piqani B."/>
            <person name="Purcell S."/>
            <person name="Rachupka T."/>
            <person name="Ramasamy U."/>
            <person name="Rameau R."/>
            <person name="Ray V."/>
            <person name="Raymond C."/>
            <person name="Retta R."/>
            <person name="Richardson S."/>
            <person name="Rise C."/>
            <person name="Rodriguez J."/>
            <person name="Rogers J."/>
            <person name="Rogov P."/>
            <person name="Rutman M."/>
            <person name="Schupbach R."/>
            <person name="Seaman C."/>
            <person name="Settipalli S."/>
            <person name="Sharpe T."/>
            <person name="Sheridan J."/>
            <person name="Sherpa N."/>
            <person name="Shi J."/>
            <person name="Smirnov S."/>
            <person name="Smith C."/>
            <person name="Sougnez C."/>
            <person name="Spencer B."/>
            <person name="Stalker J."/>
            <person name="Stange-thomann N."/>
            <person name="Stavropoulos S."/>
            <person name="Stetson K."/>
            <person name="Stone C."/>
            <person name="Stone S."/>
            <person name="Stubbs M."/>
            <person name="Talamas J."/>
            <person name="Tchuinga P."/>
            <person name="Tenzing P."/>
            <person name="Tesfaye S."/>
            <person name="Theodore J."/>
            <person name="Thoulutsang Y."/>
            <person name="Topham K."/>
            <person name="Towey S."/>
            <person name="Tsamla T."/>
            <person name="Tsomo N."/>
            <person name="Vallee D."/>
            <person name="Vassiliev H."/>
            <person name="Venkataraman V."/>
            <person name="Vinson J."/>
            <person name="Vo A."/>
            <person name="Wade C."/>
            <person name="Wang S."/>
            <person name="Wangchuk T."/>
            <person name="Wangdi T."/>
            <person name="Whittaker C."/>
            <person name="Wilkinson J."/>
            <person name="Wu Y."/>
            <person name="Wyman D."/>
            <person name="Yadav S."/>
            <person name="Yang S."/>
            <person name="Yang X."/>
            <person name="Yeager S."/>
            <person name="Yee E."/>
            <person name="Young G."/>
            <person name="Zainoun J."/>
            <person name="Zembeck L."/>
            <person name="Zimmer A."/>
            <person name="Zody M."/>
            <person name="Lander E."/>
        </authorList>
    </citation>
    <scope>NUCLEOTIDE SEQUENCE [LARGE SCALE GENOMIC DNA]</scope>
</reference>
<evidence type="ECO:0000256" key="3">
    <source>
        <dbReference type="ARBA" id="ARBA00022705"/>
    </source>
</evidence>
<dbReference type="GO" id="GO:0034088">
    <property type="term" value="P:maintenance of mitotic sister chromatid cohesion"/>
    <property type="evidence" value="ECO:0007669"/>
    <property type="project" value="TreeGrafter"/>
</dbReference>
<dbReference type="GO" id="GO:0000775">
    <property type="term" value="C:chromosome, centromeric region"/>
    <property type="evidence" value="ECO:0007669"/>
    <property type="project" value="TreeGrafter"/>
</dbReference>
<reference evidence="4" key="3">
    <citation type="submission" date="2025-09" db="UniProtKB">
        <authorList>
            <consortium name="Ensembl"/>
        </authorList>
    </citation>
    <scope>IDENTIFICATION</scope>
</reference>
<dbReference type="GeneTree" id="ENSGT00390000017400"/>
<dbReference type="STRING" id="51511.ENSCSAVP00000019542"/>
<dbReference type="Ensembl" id="ENSCSAVT00000019753.1">
    <property type="protein sequence ID" value="ENSCSAVP00000019542.1"/>
    <property type="gene ID" value="ENSCSAVG00000011458.1"/>
</dbReference>
<dbReference type="Pfam" id="PF09724">
    <property type="entry name" value="Dcc1"/>
    <property type="match status" value="1"/>
</dbReference>
<dbReference type="HOGENOM" id="CLU_034504_1_1_1"/>
<evidence type="ECO:0000256" key="1">
    <source>
        <dbReference type="ARBA" id="ARBA00007017"/>
    </source>
</evidence>
<organism evidence="4 5">
    <name type="scientific">Ciona savignyi</name>
    <name type="common">Pacific transparent sea squirt</name>
    <dbReference type="NCBI Taxonomy" id="51511"/>
    <lineage>
        <taxon>Eukaryota</taxon>
        <taxon>Metazoa</taxon>
        <taxon>Chordata</taxon>
        <taxon>Tunicata</taxon>
        <taxon>Ascidiacea</taxon>
        <taxon>Phlebobranchia</taxon>
        <taxon>Cionidae</taxon>
        <taxon>Ciona</taxon>
    </lineage>
</organism>
<proteinExistence type="inferred from homology"/>
<keyword evidence="3" id="KW-0235">DNA replication</keyword>
<reference evidence="4" key="2">
    <citation type="submission" date="2025-08" db="UniProtKB">
        <authorList>
            <consortium name="Ensembl"/>
        </authorList>
    </citation>
    <scope>IDENTIFICATION</scope>
</reference>
<evidence type="ECO:0000256" key="2">
    <source>
        <dbReference type="ARBA" id="ARBA00017682"/>
    </source>
</evidence>